<reference evidence="2" key="1">
    <citation type="journal article" date="2020" name="Stud. Mycol.">
        <title>101 Dothideomycetes genomes: a test case for predicting lifestyles and emergence of pathogens.</title>
        <authorList>
            <person name="Haridas S."/>
            <person name="Albert R."/>
            <person name="Binder M."/>
            <person name="Bloem J."/>
            <person name="Labutti K."/>
            <person name="Salamov A."/>
            <person name="Andreopoulos B."/>
            <person name="Baker S."/>
            <person name="Barry K."/>
            <person name="Bills G."/>
            <person name="Bluhm B."/>
            <person name="Cannon C."/>
            <person name="Castanera R."/>
            <person name="Culley D."/>
            <person name="Daum C."/>
            <person name="Ezra D."/>
            <person name="Gonzalez J."/>
            <person name="Henrissat B."/>
            <person name="Kuo A."/>
            <person name="Liang C."/>
            <person name="Lipzen A."/>
            <person name="Lutzoni F."/>
            <person name="Magnuson J."/>
            <person name="Mondo S."/>
            <person name="Nolan M."/>
            <person name="Ohm R."/>
            <person name="Pangilinan J."/>
            <person name="Park H.-J."/>
            <person name="Ramirez L."/>
            <person name="Alfaro M."/>
            <person name="Sun H."/>
            <person name="Tritt A."/>
            <person name="Yoshinaga Y."/>
            <person name="Zwiers L.-H."/>
            <person name="Turgeon B."/>
            <person name="Goodwin S."/>
            <person name="Spatafora J."/>
            <person name="Crous P."/>
            <person name="Grigoriev I."/>
        </authorList>
    </citation>
    <scope>NUCLEOTIDE SEQUENCE</scope>
    <source>
        <strain evidence="2">CBS 260.36</strain>
    </source>
</reference>
<feature type="compositionally biased region" description="Polar residues" evidence="1">
    <location>
        <begin position="232"/>
        <end position="241"/>
    </location>
</feature>
<dbReference type="Proteomes" id="UP000799439">
    <property type="component" value="Unassembled WGS sequence"/>
</dbReference>
<organism evidence="2 3">
    <name type="scientific">Myriangium duriaei CBS 260.36</name>
    <dbReference type="NCBI Taxonomy" id="1168546"/>
    <lineage>
        <taxon>Eukaryota</taxon>
        <taxon>Fungi</taxon>
        <taxon>Dikarya</taxon>
        <taxon>Ascomycota</taxon>
        <taxon>Pezizomycotina</taxon>
        <taxon>Dothideomycetes</taxon>
        <taxon>Dothideomycetidae</taxon>
        <taxon>Myriangiales</taxon>
        <taxon>Myriangiaceae</taxon>
        <taxon>Myriangium</taxon>
    </lineage>
</organism>
<dbReference type="OrthoDB" id="5317787at2759"/>
<feature type="region of interest" description="Disordered" evidence="1">
    <location>
        <begin position="229"/>
        <end position="267"/>
    </location>
</feature>
<evidence type="ECO:0000313" key="3">
    <source>
        <dbReference type="Proteomes" id="UP000799439"/>
    </source>
</evidence>
<name>A0A9P4JA13_9PEZI</name>
<feature type="region of interest" description="Disordered" evidence="1">
    <location>
        <begin position="86"/>
        <end position="117"/>
    </location>
</feature>
<gene>
    <name evidence="2" type="ORF">K461DRAFT_276215</name>
</gene>
<keyword evidence="3" id="KW-1185">Reference proteome</keyword>
<protein>
    <submittedName>
        <fullName evidence="2">Uncharacterized protein</fullName>
    </submittedName>
</protein>
<accession>A0A9P4JA13</accession>
<dbReference type="AlphaFoldDB" id="A0A9P4JA13"/>
<feature type="compositionally biased region" description="Polar residues" evidence="1">
    <location>
        <begin position="7"/>
        <end position="20"/>
    </location>
</feature>
<evidence type="ECO:0000256" key="1">
    <source>
        <dbReference type="SAM" id="MobiDB-lite"/>
    </source>
</evidence>
<feature type="region of interest" description="Disordered" evidence="1">
    <location>
        <begin position="428"/>
        <end position="452"/>
    </location>
</feature>
<feature type="compositionally biased region" description="Basic and acidic residues" evidence="1">
    <location>
        <begin position="93"/>
        <end position="103"/>
    </location>
</feature>
<proteinExistence type="predicted"/>
<comment type="caution">
    <text evidence="2">The sequence shown here is derived from an EMBL/GenBank/DDBJ whole genome shotgun (WGS) entry which is preliminary data.</text>
</comment>
<feature type="region of interest" description="Disordered" evidence="1">
    <location>
        <begin position="1"/>
        <end position="50"/>
    </location>
</feature>
<evidence type="ECO:0000313" key="2">
    <source>
        <dbReference type="EMBL" id="KAF2155029.1"/>
    </source>
</evidence>
<feature type="compositionally biased region" description="Basic and acidic residues" evidence="1">
    <location>
        <begin position="26"/>
        <end position="41"/>
    </location>
</feature>
<dbReference type="EMBL" id="ML996083">
    <property type="protein sequence ID" value="KAF2155029.1"/>
    <property type="molecule type" value="Genomic_DNA"/>
</dbReference>
<sequence>MTLLRHYSTSPVQVEQRSTCSTSSDKGSRRSSGSDRSDKSYRSQSTVPTEYEYLSSKPALFDFEDRDNASYAPAADARASVQTYDSSASFAHESPEDDSRSDSSFEPPHFYQDDYYDDTIPTTPADFSKLFPSTRKLCISHDDSTPDGNMNLKVNTEVRTPKGRIQNMTLFHLRMYDLKAREMSLRRYDRNSGREVCHSTREYFKPSVPARPGLQKTISSAFANLRTRSDSRMNTLATTSPDPRHSFESDELGARPNPDGPDSGARVRVPDEITRLEFSNYAKVEVKRRGAKASRRYDFEYWGTTYSWKRITVHDGEDEQTSYHLVRAGGSDVLAKITPKPLSPAERTHERRRGGWVPPCHMWINDERLIRGQKDVSDVVVASGLATLVDDCIKRQFRDASPKNAMSILKWQTGRPNSKHSIEDATSIAFRPSSQGHASPRGPTRLRSASYN</sequence>